<feature type="compositionally biased region" description="Basic and acidic residues" evidence="5">
    <location>
        <begin position="761"/>
        <end position="783"/>
    </location>
</feature>
<organism evidence="7 8">
    <name type="scientific">Helicostylum pulchrum</name>
    <dbReference type="NCBI Taxonomy" id="562976"/>
    <lineage>
        <taxon>Eukaryota</taxon>
        <taxon>Fungi</taxon>
        <taxon>Fungi incertae sedis</taxon>
        <taxon>Mucoromycota</taxon>
        <taxon>Mucoromycotina</taxon>
        <taxon>Mucoromycetes</taxon>
        <taxon>Mucorales</taxon>
        <taxon>Mucorineae</taxon>
        <taxon>Mucoraceae</taxon>
        <taxon>Helicostylum</taxon>
    </lineage>
</organism>
<sequence>MDKAKRPVMKPTVSVGDKRKLELIQLETRYKSTYRIVKETETETLVRLAIKPSDPDFPYEIDALQLQLNIPKDYPTSPCSVQVLNSDIPKGFAINLEKGYLVHVDPSINPTHQTLVRQMNWLDRNMESLLQQPPAATVRFVANSRNATTQEHVKEFTDSTSKPITSQSLQKPLNEAGSSSSSSTVNYQASNNVYSSPIIINIPSSSKPVEQPPKPVVQTKPVEQPIVNSQPTRKFTNAEMKAAEKKRKFEISQLQSRFCDSFKTSKTATKGSMISLVISINDTDFTHEQFIGGKDLYIKYNVPALYPLEPCSIEIDNRQLDKTRATWVANGFNQHVEQGDSTLFENLNWLNRNLEHLLSTPPVTKTVEQEETAEIAAAQHKESKPPIKKDQRLSVTAPVFTPQPKKKSLFDDENDIKRNKVIIVNDPSLIIEQAEEEEVEVELTEPNHTDESHGEEESENSNMLTGVSQPAVRKGTEIRLMNPKLDNVSLFRCTSLHIMVKCARCKETVEVQNIEPDQEDGKQKSKERWMACPTCTSELGIRFLGELVHQGAMSIGLLQLSGCKAYDILPSAYIGTCGSCMADMPNTIRLSPHDPPRTISCFSCHVKMTCGLGEYTFIKIGSEGGEKLKADEKQVLKLKKKKKREDNLTIGEPLPDRGTCSHYRKSNRWFRFSCCSKLYACDICHDSHEDHHSEMAKRHVCGMCSREQTIIGGKACACGHEFEKAPQKGAFWEGGKGVRNVVTMSRKDPHKRKGLGKTQSKKQDRVGSAGKERHQKEPAAHEP</sequence>
<evidence type="ECO:0000256" key="4">
    <source>
        <dbReference type="PROSITE-ProRule" id="PRU00601"/>
    </source>
</evidence>
<gene>
    <name evidence="7" type="ORF">HPULCUR_000787</name>
</gene>
<feature type="region of interest" description="Disordered" evidence="5">
    <location>
        <begin position="151"/>
        <end position="185"/>
    </location>
</feature>
<reference evidence="7 8" key="1">
    <citation type="submission" date="2024-04" db="EMBL/GenBank/DDBJ databases">
        <title>genome sequences of Mucor flavus KT1a and Helicostylum pulchrum KT1b strains isolation_sourced from the surface of a dry-aged beef.</title>
        <authorList>
            <person name="Toyotome T."/>
            <person name="Hosono M."/>
            <person name="Torimaru M."/>
            <person name="Fukuda K."/>
            <person name="Mikami N."/>
        </authorList>
    </citation>
    <scope>NUCLEOTIDE SEQUENCE [LARGE SCALE GENOMIC DNA]</scope>
    <source>
        <strain evidence="7 8">KT1b</strain>
    </source>
</reference>
<dbReference type="EMBL" id="BAABUJ010000004">
    <property type="protein sequence ID" value="GAA5795430.1"/>
    <property type="molecule type" value="Genomic_DNA"/>
</dbReference>
<keyword evidence="2 4" id="KW-0863">Zinc-finger</keyword>
<evidence type="ECO:0000256" key="5">
    <source>
        <dbReference type="SAM" id="MobiDB-lite"/>
    </source>
</evidence>
<feature type="region of interest" description="Disordered" evidence="5">
    <location>
        <begin position="742"/>
        <end position="783"/>
    </location>
</feature>
<evidence type="ECO:0000259" key="6">
    <source>
        <dbReference type="PROSITE" id="PS51266"/>
    </source>
</evidence>
<evidence type="ECO:0000256" key="1">
    <source>
        <dbReference type="ARBA" id="ARBA00022723"/>
    </source>
</evidence>
<keyword evidence="1" id="KW-0479">Metal-binding</keyword>
<dbReference type="InterPro" id="IPR037274">
    <property type="entry name" value="Znf_CHY_sf"/>
</dbReference>
<proteinExistence type="predicted"/>
<dbReference type="InterPro" id="IPR008913">
    <property type="entry name" value="Znf_CHY"/>
</dbReference>
<evidence type="ECO:0000313" key="7">
    <source>
        <dbReference type="EMBL" id="GAA5795430.1"/>
    </source>
</evidence>
<comment type="caution">
    <text evidence="7">The sequence shown here is derived from an EMBL/GenBank/DDBJ whole genome shotgun (WGS) entry which is preliminary data.</text>
</comment>
<evidence type="ECO:0000256" key="2">
    <source>
        <dbReference type="ARBA" id="ARBA00022771"/>
    </source>
</evidence>
<feature type="domain" description="CHY-type" evidence="6">
    <location>
        <begin position="653"/>
        <end position="720"/>
    </location>
</feature>
<keyword evidence="3" id="KW-0862">Zinc</keyword>
<dbReference type="Proteomes" id="UP001476247">
    <property type="component" value="Unassembled WGS sequence"/>
</dbReference>
<dbReference type="SUPFAM" id="SSF161219">
    <property type="entry name" value="CHY zinc finger-like"/>
    <property type="match status" value="1"/>
</dbReference>
<accession>A0ABP9XM31</accession>
<feature type="compositionally biased region" description="Polar residues" evidence="5">
    <location>
        <begin position="158"/>
        <end position="185"/>
    </location>
</feature>
<feature type="region of interest" description="Disordered" evidence="5">
    <location>
        <begin position="441"/>
        <end position="468"/>
    </location>
</feature>
<dbReference type="PROSITE" id="PS51266">
    <property type="entry name" value="ZF_CHY"/>
    <property type="match status" value="1"/>
</dbReference>
<dbReference type="InterPro" id="IPR016135">
    <property type="entry name" value="UBQ-conjugating_enzyme/RWD"/>
</dbReference>
<protein>
    <recommendedName>
        <fullName evidence="6">CHY-type domain-containing protein</fullName>
    </recommendedName>
</protein>
<keyword evidence="8" id="KW-1185">Reference proteome</keyword>
<evidence type="ECO:0000313" key="8">
    <source>
        <dbReference type="Proteomes" id="UP001476247"/>
    </source>
</evidence>
<dbReference type="Gene3D" id="3.10.110.10">
    <property type="entry name" value="Ubiquitin Conjugating Enzyme"/>
    <property type="match status" value="1"/>
</dbReference>
<name>A0ABP9XM31_9FUNG</name>
<evidence type="ECO:0000256" key="3">
    <source>
        <dbReference type="ARBA" id="ARBA00022833"/>
    </source>
</evidence>